<evidence type="ECO:0008006" key="5">
    <source>
        <dbReference type="Google" id="ProtNLM"/>
    </source>
</evidence>
<evidence type="ECO:0000256" key="2">
    <source>
        <dbReference type="SAM" id="SignalP"/>
    </source>
</evidence>
<protein>
    <recommendedName>
        <fullName evidence="5">Lipoprotein</fullName>
    </recommendedName>
</protein>
<name>A0ABR8WR22_9MICO</name>
<feature type="region of interest" description="Disordered" evidence="1">
    <location>
        <begin position="229"/>
        <end position="277"/>
    </location>
</feature>
<feature type="compositionally biased region" description="Low complexity" evidence="1">
    <location>
        <begin position="47"/>
        <end position="63"/>
    </location>
</feature>
<keyword evidence="2" id="KW-0732">Signal</keyword>
<organism evidence="3 4">
    <name type="scientific">Brevibacterium gallinarum</name>
    <dbReference type="NCBI Taxonomy" id="2762220"/>
    <lineage>
        <taxon>Bacteria</taxon>
        <taxon>Bacillati</taxon>
        <taxon>Actinomycetota</taxon>
        <taxon>Actinomycetes</taxon>
        <taxon>Micrococcales</taxon>
        <taxon>Brevibacteriaceae</taxon>
        <taxon>Brevibacterium</taxon>
    </lineage>
</organism>
<feature type="compositionally biased region" description="Acidic residues" evidence="1">
    <location>
        <begin position="265"/>
        <end position="277"/>
    </location>
</feature>
<dbReference type="EMBL" id="JACSPY010000001">
    <property type="protein sequence ID" value="MBD8019333.1"/>
    <property type="molecule type" value="Genomic_DNA"/>
</dbReference>
<gene>
    <name evidence="3" type="ORF">H9634_00850</name>
</gene>
<dbReference type="RefSeq" id="WP_191724940.1">
    <property type="nucleotide sequence ID" value="NZ_JACSPY010000001.1"/>
</dbReference>
<feature type="signal peptide" evidence="2">
    <location>
        <begin position="1"/>
        <end position="25"/>
    </location>
</feature>
<evidence type="ECO:0000256" key="1">
    <source>
        <dbReference type="SAM" id="MobiDB-lite"/>
    </source>
</evidence>
<feature type="region of interest" description="Disordered" evidence="1">
    <location>
        <begin position="27"/>
        <end position="66"/>
    </location>
</feature>
<comment type="caution">
    <text evidence="3">The sequence shown here is derived from an EMBL/GenBank/DDBJ whole genome shotgun (WGS) entry which is preliminary data.</text>
</comment>
<keyword evidence="4" id="KW-1185">Reference proteome</keyword>
<evidence type="ECO:0000313" key="4">
    <source>
        <dbReference type="Proteomes" id="UP000651517"/>
    </source>
</evidence>
<dbReference type="PROSITE" id="PS51257">
    <property type="entry name" value="PROKAR_LIPOPROTEIN"/>
    <property type="match status" value="1"/>
</dbReference>
<reference evidence="3 4" key="1">
    <citation type="submission" date="2020-08" db="EMBL/GenBank/DDBJ databases">
        <title>A Genomic Blueprint of the Chicken Gut Microbiome.</title>
        <authorList>
            <person name="Gilroy R."/>
            <person name="Ravi A."/>
            <person name="Getino M."/>
            <person name="Pursley I."/>
            <person name="Horton D.L."/>
            <person name="Alikhan N.-F."/>
            <person name="Baker D."/>
            <person name="Gharbi K."/>
            <person name="Hall N."/>
            <person name="Watson M."/>
            <person name="Adriaenssens E.M."/>
            <person name="Foster-Nyarko E."/>
            <person name="Jarju S."/>
            <person name="Secka A."/>
            <person name="Antonio M."/>
            <person name="Oren A."/>
            <person name="Chaudhuri R."/>
            <person name="La Ragione R.M."/>
            <person name="Hildebrand F."/>
            <person name="Pallen M.J."/>
        </authorList>
    </citation>
    <scope>NUCLEOTIDE SEQUENCE [LARGE SCALE GENOMIC DNA]</scope>
    <source>
        <strain evidence="3 4">Re57</strain>
    </source>
</reference>
<feature type="chain" id="PRO_5046304854" description="Lipoprotein" evidence="2">
    <location>
        <begin position="26"/>
        <end position="277"/>
    </location>
</feature>
<accession>A0ABR8WR22</accession>
<proteinExistence type="predicted"/>
<sequence length="277" mass="28487">MSRRLLIFPAAACASGLLLSGCAVNESERPEQRPSLSPEEVTPVETPDSAPPVVVVDTTPGGAKDNDPLWQGLEKAAADGEEAYLNVYLRTFGDVADSGEVSLTPDMPNSVTVNVDAAQVSAHEGSFYQVLGTFEVEQLGNSAFTLTTVSGDEIAELNPQGPDSQARCTADDAQDRIELAASDLAEDPAEREDLRLRWAAAPEVWWGIQQTALALRDSGGDFAGDFLGEACGPYRDGAGSGDSGSGDGGSGAGDGSGGGSGDDATSNDDSEQSELGG</sequence>
<dbReference type="Proteomes" id="UP000651517">
    <property type="component" value="Unassembled WGS sequence"/>
</dbReference>
<evidence type="ECO:0000313" key="3">
    <source>
        <dbReference type="EMBL" id="MBD8019333.1"/>
    </source>
</evidence>
<feature type="compositionally biased region" description="Gly residues" evidence="1">
    <location>
        <begin position="238"/>
        <end position="261"/>
    </location>
</feature>